<proteinExistence type="inferred from homology"/>
<evidence type="ECO:0000313" key="14">
    <source>
        <dbReference type="EMBL" id="TCL09259.1"/>
    </source>
</evidence>
<evidence type="ECO:0000256" key="3">
    <source>
        <dbReference type="ARBA" id="ARBA00005842"/>
    </source>
</evidence>
<evidence type="ECO:0000256" key="8">
    <source>
        <dbReference type="ARBA" id="ARBA00022842"/>
    </source>
</evidence>
<reference evidence="14 15" key="1">
    <citation type="submission" date="2019-03" db="EMBL/GenBank/DDBJ databases">
        <title>Genomic Encyclopedia of Archaeal and Bacterial Type Strains, Phase II (KMG-II): from individual species to whole genera.</title>
        <authorList>
            <person name="Goeker M."/>
        </authorList>
    </citation>
    <scope>NUCLEOTIDE SEQUENCE [LARGE SCALE GENOMIC DNA]</scope>
    <source>
        <strain evidence="14 15">DSM 26433</strain>
    </source>
</reference>
<dbReference type="NCBIfam" id="TIGR00174">
    <property type="entry name" value="miaA"/>
    <property type="match status" value="1"/>
</dbReference>
<dbReference type="GO" id="GO:0006400">
    <property type="term" value="P:tRNA modification"/>
    <property type="evidence" value="ECO:0007669"/>
    <property type="project" value="TreeGrafter"/>
</dbReference>
<accession>A0A4R1NN85</accession>
<feature type="site" description="Interaction with substrate tRNA" evidence="10">
    <location>
        <position position="155"/>
    </location>
</feature>
<protein>
    <recommendedName>
        <fullName evidence="10">tRNA dimethylallyltransferase</fullName>
        <ecNumber evidence="10">2.5.1.75</ecNumber>
    </recommendedName>
    <alternativeName>
        <fullName evidence="10">Dimethylallyl diphosphate:tRNA dimethylallyltransferase</fullName>
        <shortName evidence="10">DMAPP:tRNA dimethylallyltransferase</shortName>
        <shortName evidence="10">DMATase</shortName>
    </alternativeName>
    <alternativeName>
        <fullName evidence="10">Isopentenyl-diphosphate:tRNA isopentenyltransferase</fullName>
        <shortName evidence="10">IPP transferase</shortName>
        <shortName evidence="10">IPPT</shortName>
        <shortName evidence="10">IPTase</shortName>
    </alternativeName>
</protein>
<dbReference type="PANTHER" id="PTHR11088:SF60">
    <property type="entry name" value="TRNA DIMETHYLALLYLTRANSFERASE"/>
    <property type="match status" value="1"/>
</dbReference>
<organism evidence="14 15">
    <name type="scientific">Shimia isoporae</name>
    <dbReference type="NCBI Taxonomy" id="647720"/>
    <lineage>
        <taxon>Bacteria</taxon>
        <taxon>Pseudomonadati</taxon>
        <taxon>Pseudomonadota</taxon>
        <taxon>Alphaproteobacteria</taxon>
        <taxon>Rhodobacterales</taxon>
        <taxon>Roseobacteraceae</taxon>
    </lineage>
</organism>
<gene>
    <name evidence="10" type="primary">miaA</name>
    <name evidence="14" type="ORF">BXY66_1304</name>
</gene>
<comment type="caution">
    <text evidence="10">Lacks conserved residue(s) required for the propagation of feature annotation.</text>
</comment>
<comment type="function">
    <text evidence="2 10 12">Catalyzes the transfer of a dimethylallyl group onto the adenine at position 37 in tRNAs that read codons beginning with uridine, leading to the formation of N6-(dimethylallyl)adenosine (i(6)A).</text>
</comment>
<comment type="subunit">
    <text evidence="10">Monomer.</text>
</comment>
<dbReference type="CDD" id="cd02019">
    <property type="entry name" value="NK"/>
    <property type="match status" value="1"/>
</dbReference>
<evidence type="ECO:0000256" key="2">
    <source>
        <dbReference type="ARBA" id="ARBA00003213"/>
    </source>
</evidence>
<dbReference type="GO" id="GO:0005524">
    <property type="term" value="F:ATP binding"/>
    <property type="evidence" value="ECO:0007669"/>
    <property type="project" value="UniProtKB-UniRule"/>
</dbReference>
<dbReference type="Gene3D" id="3.40.50.300">
    <property type="entry name" value="P-loop containing nucleotide triphosphate hydrolases"/>
    <property type="match status" value="1"/>
</dbReference>
<dbReference type="InterPro" id="IPR018022">
    <property type="entry name" value="IPT"/>
</dbReference>
<dbReference type="PANTHER" id="PTHR11088">
    <property type="entry name" value="TRNA DIMETHYLALLYLTRANSFERASE"/>
    <property type="match status" value="1"/>
</dbReference>
<evidence type="ECO:0000256" key="9">
    <source>
        <dbReference type="ARBA" id="ARBA00049563"/>
    </source>
</evidence>
<evidence type="ECO:0000256" key="12">
    <source>
        <dbReference type="RuleBase" id="RU003784"/>
    </source>
</evidence>
<evidence type="ECO:0000256" key="11">
    <source>
        <dbReference type="RuleBase" id="RU003783"/>
    </source>
</evidence>
<feature type="binding site" evidence="10">
    <location>
        <begin position="46"/>
        <end position="53"/>
    </location>
    <ligand>
        <name>ATP</name>
        <dbReference type="ChEBI" id="CHEBI:30616"/>
    </ligand>
</feature>
<dbReference type="Proteomes" id="UP000295673">
    <property type="component" value="Unassembled WGS sequence"/>
</dbReference>
<feature type="binding site" evidence="10">
    <location>
        <begin position="48"/>
        <end position="53"/>
    </location>
    <ligand>
        <name>substrate</name>
    </ligand>
</feature>
<keyword evidence="15" id="KW-1185">Reference proteome</keyword>
<dbReference type="HAMAP" id="MF_00185">
    <property type="entry name" value="IPP_trans"/>
    <property type="match status" value="1"/>
</dbReference>
<evidence type="ECO:0000256" key="6">
    <source>
        <dbReference type="ARBA" id="ARBA00022741"/>
    </source>
</evidence>
<evidence type="ECO:0000256" key="5">
    <source>
        <dbReference type="ARBA" id="ARBA00022694"/>
    </source>
</evidence>
<comment type="catalytic activity">
    <reaction evidence="9 10 11">
        <text>adenosine(37) in tRNA + dimethylallyl diphosphate = N(6)-dimethylallyladenosine(37) in tRNA + diphosphate</text>
        <dbReference type="Rhea" id="RHEA:26482"/>
        <dbReference type="Rhea" id="RHEA-COMP:10162"/>
        <dbReference type="Rhea" id="RHEA-COMP:10375"/>
        <dbReference type="ChEBI" id="CHEBI:33019"/>
        <dbReference type="ChEBI" id="CHEBI:57623"/>
        <dbReference type="ChEBI" id="CHEBI:74411"/>
        <dbReference type="ChEBI" id="CHEBI:74415"/>
        <dbReference type="EC" id="2.5.1.75"/>
    </reaction>
</comment>
<dbReference type="GO" id="GO:0052381">
    <property type="term" value="F:tRNA dimethylallyltransferase activity"/>
    <property type="evidence" value="ECO:0007669"/>
    <property type="project" value="UniProtKB-UniRule"/>
</dbReference>
<keyword evidence="5 10" id="KW-0819">tRNA processing</keyword>
<sequence length="321" mass="35364">MSENAGRFNARVALVIQNLHLCSTATGHLMTTLPSIAPDQPVLIAGPTASGKSALALEIAETQGGVVVNADAIQVYDNWDVLTARPPAEDEARAPHVLYGHQPFDADYSVGHWLREVSPLLESGQRPIITGGTGLYFTALTQGLADIPPTPPDLRDSANARVAREGYEALLAELDTETASRIDTQNPMRVQRAWEVLNATGRPLADWQDNTPPPLLPLANTMPIVFDVDKDWLNDRIARRFDLMLQLGALDEARANLDRYDPALLSMKAIGAPELIAHLQGKMSLDQAREAATIATRQFAKRQRTWFRSKMSDWVKYRPET</sequence>
<dbReference type="InterPro" id="IPR039657">
    <property type="entry name" value="Dimethylallyltransferase"/>
</dbReference>
<keyword evidence="7 10" id="KW-0067">ATP-binding</keyword>
<dbReference type="InterPro" id="IPR027417">
    <property type="entry name" value="P-loop_NTPase"/>
</dbReference>
<comment type="cofactor">
    <cofactor evidence="1 10">
        <name>Mg(2+)</name>
        <dbReference type="ChEBI" id="CHEBI:18420"/>
    </cofactor>
</comment>
<comment type="similarity">
    <text evidence="3 10 13">Belongs to the IPP transferase family.</text>
</comment>
<evidence type="ECO:0000256" key="13">
    <source>
        <dbReference type="RuleBase" id="RU003785"/>
    </source>
</evidence>
<dbReference type="SUPFAM" id="SSF52540">
    <property type="entry name" value="P-loop containing nucleoside triphosphate hydrolases"/>
    <property type="match status" value="2"/>
</dbReference>
<dbReference type="Gene3D" id="1.10.20.140">
    <property type="match status" value="1"/>
</dbReference>
<name>A0A4R1NN85_9RHOB</name>
<dbReference type="AlphaFoldDB" id="A0A4R1NN85"/>
<evidence type="ECO:0000256" key="7">
    <source>
        <dbReference type="ARBA" id="ARBA00022840"/>
    </source>
</evidence>
<evidence type="ECO:0000256" key="10">
    <source>
        <dbReference type="HAMAP-Rule" id="MF_00185"/>
    </source>
</evidence>
<feature type="site" description="Interaction with substrate tRNA" evidence="10">
    <location>
        <position position="133"/>
    </location>
</feature>
<evidence type="ECO:0000313" key="15">
    <source>
        <dbReference type="Proteomes" id="UP000295673"/>
    </source>
</evidence>
<evidence type="ECO:0000256" key="1">
    <source>
        <dbReference type="ARBA" id="ARBA00001946"/>
    </source>
</evidence>
<keyword evidence="4 10" id="KW-0808">Transferase</keyword>
<keyword evidence="6 10" id="KW-0547">Nucleotide-binding</keyword>
<comment type="caution">
    <text evidence="14">The sequence shown here is derived from an EMBL/GenBank/DDBJ whole genome shotgun (WGS) entry which is preliminary data.</text>
</comment>
<keyword evidence="8 10" id="KW-0460">Magnesium</keyword>
<dbReference type="EC" id="2.5.1.75" evidence="10"/>
<dbReference type="Pfam" id="PF01715">
    <property type="entry name" value="IPPT"/>
    <property type="match status" value="1"/>
</dbReference>
<evidence type="ECO:0000256" key="4">
    <source>
        <dbReference type="ARBA" id="ARBA00022679"/>
    </source>
</evidence>
<dbReference type="EMBL" id="SMGR01000001">
    <property type="protein sequence ID" value="TCL09259.1"/>
    <property type="molecule type" value="Genomic_DNA"/>
</dbReference>